<sequence>MQHRHEIFTAHHNSSIHSTSPGTDEQSFAGETTSTCDMRQKSDLGSQTPSIDSRTRFSCDEPVVNQNCFAEHKGSMFNEPFESKSKIDINEEYSYLSLDEHNGVANVNSLPEKSSLKSHFVTWDEKTEILKSENIELFDDKHGKNVRNPEYTVDISSQPQDISVRDRSLPHDNDLLLNTGNMSASFLRTNHHEEITSETDNYVDAMNSLESETETDSEFQTIREVKPSSIKNTQNDNLASDLCLTDCSNSESFEGRMLSLPRDMHKEFSSKLLIPTSFDAADHSSAILSPDEIVSVGTDIGGVKGRHLLENSGPIDINSEQSFPSNISELQIISPRCSEDKKGLDMTHMNNSSETYECSEKPTIKIWSNGRLLGLAPSKPSDFVVPSTTNQVSASNISLSGCNYSGSIVSTELHNDESSEKDKAFDSSDESLLKNPSSNIEACGSTKSITSCAGSMVVKEEHNTELVHSQIVCDKFANLQSAIICHRGQNEIGKEINPCDIESSTPSIEIHSTDLNPAEDTYITSSLPGLARKFLASNLHKRPLFDYKQRLPFSTIPTSNAMVLQERSFSDNNRKLLDKIESPLHHESVKYSNKNHESLVDPIIDSKYCGSPPSPPLEHMKISFHPINNNDISKLKLEFPDGHHHENIEELMFPSFQLFQGSVAYEHHLSSDSDDTFCRSSPAYSENIPIYHSDSDFELWEAEEQLKSGKDNMLDMPHCIASSTVSTSISSSLDFNKIKHDSIKSEIDKEISRVEESGMGIFQSGHVLGLPYLESLELPISKKDGKYLGNCDPQEYLLNAANDNSLLAPLPPLPPIQWRTKNSFIHSEVSQNCRSGLPNSSCNIEPQFLVKQPSQQIPCKPPPQLSHVQNPTSHQTMSMIVCHKINGNKGDHDSNAKELDEMGDFLHQIRSKSFNLRRTVTTKSDLPSGPTANNKVAAILEKADAIRQAVVSSDENWSE</sequence>
<dbReference type="STRING" id="29655.A0A0K9PI84"/>
<proteinExistence type="inferred from homology"/>
<comment type="caution">
    <text evidence="4">The sequence shown here is derived from an EMBL/GenBank/DDBJ whole genome shotgun (WGS) entry which is preliminary data.</text>
</comment>
<dbReference type="GO" id="GO:0071933">
    <property type="term" value="F:Arp2/3 complex binding"/>
    <property type="evidence" value="ECO:0000318"/>
    <property type="project" value="GO_Central"/>
</dbReference>
<organism evidence="4 5">
    <name type="scientific">Zostera marina</name>
    <name type="common">Eelgrass</name>
    <dbReference type="NCBI Taxonomy" id="29655"/>
    <lineage>
        <taxon>Eukaryota</taxon>
        <taxon>Viridiplantae</taxon>
        <taxon>Streptophyta</taxon>
        <taxon>Embryophyta</taxon>
        <taxon>Tracheophyta</taxon>
        <taxon>Spermatophyta</taxon>
        <taxon>Magnoliopsida</taxon>
        <taxon>Liliopsida</taxon>
        <taxon>Zosteraceae</taxon>
        <taxon>Zostera</taxon>
    </lineage>
</organism>
<keyword evidence="2" id="KW-0009">Actin-binding</keyword>
<feature type="region of interest" description="Disordered" evidence="3">
    <location>
        <begin position="1"/>
        <end position="54"/>
    </location>
</feature>
<evidence type="ECO:0000256" key="2">
    <source>
        <dbReference type="RuleBase" id="RU367034"/>
    </source>
</evidence>
<dbReference type="GO" id="GO:0030036">
    <property type="term" value="P:actin cytoskeleton organization"/>
    <property type="evidence" value="ECO:0000318"/>
    <property type="project" value="GO_Central"/>
</dbReference>
<accession>A0A0K9PI84</accession>
<dbReference type="GO" id="GO:0003779">
    <property type="term" value="F:actin binding"/>
    <property type="evidence" value="ECO:0007669"/>
    <property type="project" value="UniProtKB-UniRule"/>
</dbReference>
<evidence type="ECO:0000256" key="3">
    <source>
        <dbReference type="SAM" id="MobiDB-lite"/>
    </source>
</evidence>
<dbReference type="OrthoDB" id="753427at2759"/>
<keyword evidence="5" id="KW-1185">Reference proteome</keyword>
<name>A0A0K9PI84_ZOSMR</name>
<comment type="function">
    <text evidence="2">Involved in regulation of actin and microtubule organization. Part of a WAVE complex that activates the Arp2/3 complex.</text>
</comment>
<feature type="compositionally biased region" description="Basic and acidic residues" evidence="3">
    <location>
        <begin position="413"/>
        <end position="426"/>
    </location>
</feature>
<evidence type="ECO:0000313" key="4">
    <source>
        <dbReference type="EMBL" id="KMZ67960.1"/>
    </source>
</evidence>
<dbReference type="InterPro" id="IPR028288">
    <property type="entry name" value="SCAR/WAVE_fam"/>
</dbReference>
<dbReference type="GO" id="GO:0005856">
    <property type="term" value="C:cytoskeleton"/>
    <property type="evidence" value="ECO:0007669"/>
    <property type="project" value="UniProtKB-SubCell"/>
</dbReference>
<evidence type="ECO:0000313" key="5">
    <source>
        <dbReference type="Proteomes" id="UP000036987"/>
    </source>
</evidence>
<evidence type="ECO:0000256" key="1">
    <source>
        <dbReference type="ARBA" id="ARBA00006993"/>
    </source>
</evidence>
<dbReference type="PANTHER" id="PTHR12902:SF33">
    <property type="entry name" value="PROTEIN SCAR3"/>
    <property type="match status" value="1"/>
</dbReference>
<dbReference type="GO" id="GO:2000601">
    <property type="term" value="P:positive regulation of Arp2/3 complex-mediated actin nucleation"/>
    <property type="evidence" value="ECO:0000318"/>
    <property type="project" value="GO_Central"/>
</dbReference>
<comment type="subcellular location">
    <subcellularLocation>
        <location evidence="2">Cytoplasm</location>
        <location evidence="2">Cytoskeleton</location>
    </subcellularLocation>
</comment>
<dbReference type="EMBL" id="LFYR01000869">
    <property type="protein sequence ID" value="KMZ67960.1"/>
    <property type="molecule type" value="Genomic_DNA"/>
</dbReference>
<keyword evidence="2" id="KW-0963">Cytoplasm</keyword>
<dbReference type="OMA" id="HENADDM"/>
<reference evidence="5" key="1">
    <citation type="journal article" date="2016" name="Nature">
        <title>The genome of the seagrass Zostera marina reveals angiosperm adaptation to the sea.</title>
        <authorList>
            <person name="Olsen J.L."/>
            <person name="Rouze P."/>
            <person name="Verhelst B."/>
            <person name="Lin Y.-C."/>
            <person name="Bayer T."/>
            <person name="Collen J."/>
            <person name="Dattolo E."/>
            <person name="De Paoli E."/>
            <person name="Dittami S."/>
            <person name="Maumus F."/>
            <person name="Michel G."/>
            <person name="Kersting A."/>
            <person name="Lauritano C."/>
            <person name="Lohaus R."/>
            <person name="Toepel M."/>
            <person name="Tonon T."/>
            <person name="Vanneste K."/>
            <person name="Amirebrahimi M."/>
            <person name="Brakel J."/>
            <person name="Bostroem C."/>
            <person name="Chovatia M."/>
            <person name="Grimwood J."/>
            <person name="Jenkins J.W."/>
            <person name="Jueterbock A."/>
            <person name="Mraz A."/>
            <person name="Stam W.T."/>
            <person name="Tice H."/>
            <person name="Bornberg-Bauer E."/>
            <person name="Green P.J."/>
            <person name="Pearson G.A."/>
            <person name="Procaccini G."/>
            <person name="Duarte C.M."/>
            <person name="Schmutz J."/>
            <person name="Reusch T.B.H."/>
            <person name="Van de Peer Y."/>
        </authorList>
    </citation>
    <scope>NUCLEOTIDE SEQUENCE [LARGE SCALE GENOMIC DNA]</scope>
    <source>
        <strain evidence="5">cv. Finnish</strain>
    </source>
</reference>
<comment type="similarity">
    <text evidence="1 2">Belongs to the SCAR/WAVE family.</text>
</comment>
<feature type="compositionally biased region" description="Polar residues" evidence="3">
    <location>
        <begin position="11"/>
        <end position="52"/>
    </location>
</feature>
<dbReference type="AlphaFoldDB" id="A0A0K9PI84"/>
<dbReference type="PANTHER" id="PTHR12902">
    <property type="entry name" value="WASP-1"/>
    <property type="match status" value="1"/>
</dbReference>
<gene>
    <name evidence="4" type="ORF">ZOSMA_251G00340</name>
</gene>
<protein>
    <recommendedName>
        <fullName evidence="2">Protein SCAR</fullName>
    </recommendedName>
    <alternativeName>
        <fullName evidence="2">Protein WAVE</fullName>
    </alternativeName>
</protein>
<feature type="region of interest" description="Disordered" evidence="3">
    <location>
        <begin position="413"/>
        <end position="437"/>
    </location>
</feature>
<keyword evidence="2" id="KW-0206">Cytoskeleton</keyword>
<dbReference type="GO" id="GO:0034237">
    <property type="term" value="F:protein kinase A regulatory subunit binding"/>
    <property type="evidence" value="ECO:0000318"/>
    <property type="project" value="GO_Central"/>
</dbReference>
<dbReference type="Proteomes" id="UP000036987">
    <property type="component" value="Unassembled WGS sequence"/>
</dbReference>